<evidence type="ECO:0000313" key="2">
    <source>
        <dbReference type="EMBL" id="CAC5371044.1"/>
    </source>
</evidence>
<dbReference type="PROSITE" id="PS51406">
    <property type="entry name" value="FIBRINOGEN_C_2"/>
    <property type="match status" value="1"/>
</dbReference>
<evidence type="ECO:0000313" key="3">
    <source>
        <dbReference type="Proteomes" id="UP000507470"/>
    </source>
</evidence>
<keyword evidence="3" id="KW-1185">Reference proteome</keyword>
<dbReference type="AlphaFoldDB" id="A0A6J8ARS6"/>
<protein>
    <recommendedName>
        <fullName evidence="1">Fibrinogen C-terminal domain-containing protein</fullName>
    </recommendedName>
</protein>
<dbReference type="GO" id="GO:0005615">
    <property type="term" value="C:extracellular space"/>
    <property type="evidence" value="ECO:0007669"/>
    <property type="project" value="TreeGrafter"/>
</dbReference>
<name>A0A6J8ARS6_MYTCO</name>
<dbReference type="InterPro" id="IPR036056">
    <property type="entry name" value="Fibrinogen-like_C"/>
</dbReference>
<reference evidence="2 3" key="1">
    <citation type="submission" date="2020-06" db="EMBL/GenBank/DDBJ databases">
        <authorList>
            <person name="Li R."/>
            <person name="Bekaert M."/>
        </authorList>
    </citation>
    <scope>NUCLEOTIDE SEQUENCE [LARGE SCALE GENOMIC DNA]</scope>
    <source>
        <strain evidence="3">wild</strain>
    </source>
</reference>
<accession>A0A6J8ARS6</accession>
<dbReference type="NCBIfam" id="NF040941">
    <property type="entry name" value="GGGWT_bact"/>
    <property type="match status" value="1"/>
</dbReference>
<dbReference type="OrthoDB" id="6152968at2759"/>
<dbReference type="SMART" id="SM00186">
    <property type="entry name" value="FBG"/>
    <property type="match status" value="1"/>
</dbReference>
<dbReference type="Proteomes" id="UP000507470">
    <property type="component" value="Unassembled WGS sequence"/>
</dbReference>
<feature type="domain" description="Fibrinogen C-terminal" evidence="1">
    <location>
        <begin position="77"/>
        <end position="145"/>
    </location>
</feature>
<dbReference type="SUPFAM" id="SSF56496">
    <property type="entry name" value="Fibrinogen C-terminal domain-like"/>
    <property type="match status" value="1"/>
</dbReference>
<sequence length="216" mass="25251">MDEMQRAPLVAVLNTSDISRNILENLEEQLTTRVRQIVQDTVGDIIRQQISAKFNEIGIVGDTSRKDVFTLKNSIAHTDDGVFRDCSDIPDGSRSGIYTIKPDHSQGIEVYCEMKIDGGGWTVIKRRENGYLDFYLGWEKYKEGFSTFDQDNDASIYNNAEEWHGGWWYKSNDIYSILHWKYFFGEPDKFWEGLLWRTWKGNNYSLKSTIMMIRRM</sequence>
<evidence type="ECO:0000259" key="1">
    <source>
        <dbReference type="PROSITE" id="PS51406"/>
    </source>
</evidence>
<gene>
    <name evidence="2" type="ORF">MCOR_9652</name>
</gene>
<dbReference type="InterPro" id="IPR002181">
    <property type="entry name" value="Fibrinogen_a/b/g_C_dom"/>
</dbReference>
<dbReference type="InterPro" id="IPR014716">
    <property type="entry name" value="Fibrinogen_a/b/g_C_1"/>
</dbReference>
<dbReference type="EMBL" id="CACVKT020001743">
    <property type="protein sequence ID" value="CAC5371044.1"/>
    <property type="molecule type" value="Genomic_DNA"/>
</dbReference>
<organism evidence="2 3">
    <name type="scientific">Mytilus coruscus</name>
    <name type="common">Sea mussel</name>
    <dbReference type="NCBI Taxonomy" id="42192"/>
    <lineage>
        <taxon>Eukaryota</taxon>
        <taxon>Metazoa</taxon>
        <taxon>Spiralia</taxon>
        <taxon>Lophotrochozoa</taxon>
        <taxon>Mollusca</taxon>
        <taxon>Bivalvia</taxon>
        <taxon>Autobranchia</taxon>
        <taxon>Pteriomorphia</taxon>
        <taxon>Mytilida</taxon>
        <taxon>Mytiloidea</taxon>
        <taxon>Mytilidae</taxon>
        <taxon>Mytilinae</taxon>
        <taxon>Mytilus</taxon>
    </lineage>
</organism>
<proteinExistence type="predicted"/>
<dbReference type="InterPro" id="IPR050373">
    <property type="entry name" value="Fibrinogen_C-term_domain"/>
</dbReference>
<dbReference type="Gene3D" id="3.90.215.10">
    <property type="entry name" value="Gamma Fibrinogen, chain A, domain 1"/>
    <property type="match status" value="2"/>
</dbReference>
<dbReference type="PANTHER" id="PTHR19143">
    <property type="entry name" value="FIBRINOGEN/TENASCIN/ANGIOPOEITIN"/>
    <property type="match status" value="1"/>
</dbReference>
<dbReference type="Pfam" id="PF00147">
    <property type="entry name" value="Fibrinogen_C"/>
    <property type="match status" value="1"/>
</dbReference>